<name>A0A6A6T523_9PLEO</name>
<keyword evidence="3" id="KW-1185">Reference proteome</keyword>
<organism evidence="2 3">
    <name type="scientific">Lophiostoma macrostomum CBS 122681</name>
    <dbReference type="NCBI Taxonomy" id="1314788"/>
    <lineage>
        <taxon>Eukaryota</taxon>
        <taxon>Fungi</taxon>
        <taxon>Dikarya</taxon>
        <taxon>Ascomycota</taxon>
        <taxon>Pezizomycotina</taxon>
        <taxon>Dothideomycetes</taxon>
        <taxon>Pleosporomycetidae</taxon>
        <taxon>Pleosporales</taxon>
        <taxon>Lophiostomataceae</taxon>
        <taxon>Lophiostoma</taxon>
    </lineage>
</organism>
<evidence type="ECO:0000256" key="1">
    <source>
        <dbReference type="SAM" id="Phobius"/>
    </source>
</evidence>
<reference evidence="2" key="1">
    <citation type="journal article" date="2020" name="Stud. Mycol.">
        <title>101 Dothideomycetes genomes: a test case for predicting lifestyles and emergence of pathogens.</title>
        <authorList>
            <person name="Haridas S."/>
            <person name="Albert R."/>
            <person name="Binder M."/>
            <person name="Bloem J."/>
            <person name="Labutti K."/>
            <person name="Salamov A."/>
            <person name="Andreopoulos B."/>
            <person name="Baker S."/>
            <person name="Barry K."/>
            <person name="Bills G."/>
            <person name="Bluhm B."/>
            <person name="Cannon C."/>
            <person name="Castanera R."/>
            <person name="Culley D."/>
            <person name="Daum C."/>
            <person name="Ezra D."/>
            <person name="Gonzalez J."/>
            <person name="Henrissat B."/>
            <person name="Kuo A."/>
            <person name="Liang C."/>
            <person name="Lipzen A."/>
            <person name="Lutzoni F."/>
            <person name="Magnuson J."/>
            <person name="Mondo S."/>
            <person name="Nolan M."/>
            <person name="Ohm R."/>
            <person name="Pangilinan J."/>
            <person name="Park H.-J."/>
            <person name="Ramirez L."/>
            <person name="Alfaro M."/>
            <person name="Sun H."/>
            <person name="Tritt A."/>
            <person name="Yoshinaga Y."/>
            <person name="Zwiers L.-H."/>
            <person name="Turgeon B."/>
            <person name="Goodwin S."/>
            <person name="Spatafora J."/>
            <person name="Crous P."/>
            <person name="Grigoriev I."/>
        </authorList>
    </citation>
    <scope>NUCLEOTIDE SEQUENCE</scope>
    <source>
        <strain evidence="2">CBS 122681</strain>
    </source>
</reference>
<evidence type="ECO:0000313" key="3">
    <source>
        <dbReference type="Proteomes" id="UP000799324"/>
    </source>
</evidence>
<accession>A0A6A6T523</accession>
<dbReference type="EMBL" id="MU004353">
    <property type="protein sequence ID" value="KAF2655149.1"/>
    <property type="molecule type" value="Genomic_DNA"/>
</dbReference>
<keyword evidence="1" id="KW-0472">Membrane</keyword>
<keyword evidence="1" id="KW-1133">Transmembrane helix</keyword>
<sequence length="81" mass="8925">MDFFQHRGLLSRPLPTDQTAKLTGIQHPIAVTITACVLALSVYFQLASAHTLQYSILLIIITSACGSRDCYTMNLILNRSS</sequence>
<proteinExistence type="predicted"/>
<evidence type="ECO:0000313" key="2">
    <source>
        <dbReference type="EMBL" id="KAF2655149.1"/>
    </source>
</evidence>
<dbReference type="AlphaFoldDB" id="A0A6A6T523"/>
<protein>
    <submittedName>
        <fullName evidence="2">Uncharacterized protein</fullName>
    </submittedName>
</protein>
<gene>
    <name evidence="2" type="ORF">K491DRAFT_693171</name>
</gene>
<dbReference type="Proteomes" id="UP000799324">
    <property type="component" value="Unassembled WGS sequence"/>
</dbReference>
<feature type="transmembrane region" description="Helical" evidence="1">
    <location>
        <begin position="29"/>
        <end position="46"/>
    </location>
</feature>
<keyword evidence="1" id="KW-0812">Transmembrane</keyword>